<feature type="compositionally biased region" description="Basic and acidic residues" evidence="1">
    <location>
        <begin position="60"/>
        <end position="69"/>
    </location>
</feature>
<feature type="region of interest" description="Disordered" evidence="1">
    <location>
        <begin position="41"/>
        <end position="69"/>
    </location>
</feature>
<proteinExistence type="predicted"/>
<evidence type="ECO:0000313" key="2">
    <source>
        <dbReference type="EMBL" id="CDI07038.1"/>
    </source>
</evidence>
<accession>U4PPK4</accession>
<dbReference type="Proteomes" id="UP000016944">
    <property type="component" value="Chromosome I"/>
</dbReference>
<gene>
    <name evidence="2" type="ORF">BN877_I0120</name>
</gene>
<dbReference type="EMBL" id="HG518322">
    <property type="protein sequence ID" value="CDI07038.1"/>
    <property type="molecule type" value="Genomic_DNA"/>
</dbReference>
<protein>
    <submittedName>
        <fullName evidence="2">Uncharacterized protein</fullName>
    </submittedName>
</protein>
<dbReference type="AlphaFoldDB" id="U4PPK4"/>
<evidence type="ECO:0000256" key="1">
    <source>
        <dbReference type="SAM" id="MobiDB-lite"/>
    </source>
</evidence>
<dbReference type="KEGG" id="rir:BN877_I0120"/>
<evidence type="ECO:0000313" key="3">
    <source>
        <dbReference type="Proteomes" id="UP000016944"/>
    </source>
</evidence>
<name>U4PPK4_9HYPH</name>
<dbReference type="HOGENOM" id="CLU_2773100_0_0_5"/>
<reference evidence="2 3" key="1">
    <citation type="journal article" date="2013" name="Genome Announc.">
        <title>Complete Genome Sequence of the Sesbania Symbiont and Rice Growth-Promoting Endophyte Rhizobium sp. Strain IRBG74.</title>
        <authorList>
            <person name="Crook M.B."/>
            <person name="Mitra S."/>
            <person name="Ane J.M."/>
            <person name="Sadowsky M.J."/>
            <person name="Gyaneshwar P."/>
        </authorList>
    </citation>
    <scope>NUCLEOTIDE SEQUENCE [LARGE SCALE GENOMIC DNA]</scope>
    <source>
        <strain evidence="2 3">IRBG74</strain>
    </source>
</reference>
<sequence length="69" mass="7867">MMAMHLQRKSFRRFFAAFPLLLRLAAAKIAPYIRRITAAKAANPSQGAVKGMPHGVQTARFKERRAWQK</sequence>
<organism evidence="2 3">
    <name type="scientific">Agrobacterium pusense</name>
    <dbReference type="NCBI Taxonomy" id="648995"/>
    <lineage>
        <taxon>Bacteria</taxon>
        <taxon>Pseudomonadati</taxon>
        <taxon>Pseudomonadota</taxon>
        <taxon>Alphaproteobacteria</taxon>
        <taxon>Hyphomicrobiales</taxon>
        <taxon>Rhizobiaceae</taxon>
        <taxon>Rhizobium/Agrobacterium group</taxon>
        <taxon>Agrobacterium</taxon>
    </lineage>
</organism>